<evidence type="ECO:0000313" key="1">
    <source>
        <dbReference type="EMBL" id="ARU55157.1"/>
    </source>
</evidence>
<protein>
    <submittedName>
        <fullName evidence="1">Uncharacterized protein</fullName>
    </submittedName>
</protein>
<proteinExistence type="predicted"/>
<organism evidence="1 2">
    <name type="scientific">Oleiphilus messinensis</name>
    <dbReference type="NCBI Taxonomy" id="141451"/>
    <lineage>
        <taxon>Bacteria</taxon>
        <taxon>Pseudomonadati</taxon>
        <taxon>Pseudomonadota</taxon>
        <taxon>Gammaproteobacteria</taxon>
        <taxon>Oceanospirillales</taxon>
        <taxon>Oleiphilaceae</taxon>
        <taxon>Oleiphilus</taxon>
    </lineage>
</organism>
<dbReference type="KEGG" id="ome:OLMES_1071"/>
<reference evidence="1 2" key="1">
    <citation type="submission" date="2017-05" db="EMBL/GenBank/DDBJ databases">
        <title>Genomic insights into alkan degradation activity of Oleiphilus messinensis.</title>
        <authorList>
            <person name="Kozyavkin S.A."/>
            <person name="Slesarev A.I."/>
            <person name="Golyshin P.N."/>
            <person name="Korzhenkov A."/>
            <person name="Golyshina O.N."/>
            <person name="Toshchakov S.V."/>
        </authorList>
    </citation>
    <scope>NUCLEOTIDE SEQUENCE [LARGE SCALE GENOMIC DNA]</scope>
    <source>
        <strain evidence="1 2">ME102</strain>
    </source>
</reference>
<accession>A0A1Y0I3V2</accession>
<keyword evidence="2" id="KW-1185">Reference proteome</keyword>
<dbReference type="EMBL" id="CP021425">
    <property type="protein sequence ID" value="ARU55157.1"/>
    <property type="molecule type" value="Genomic_DNA"/>
</dbReference>
<gene>
    <name evidence="1" type="ORF">OLMES_1071</name>
</gene>
<name>A0A1Y0I3V2_9GAMM</name>
<evidence type="ECO:0000313" key="2">
    <source>
        <dbReference type="Proteomes" id="UP000196027"/>
    </source>
</evidence>
<dbReference type="RefSeq" id="WP_198343225.1">
    <property type="nucleotide sequence ID" value="NZ_CP021425.1"/>
</dbReference>
<sequence length="79" mass="8606">MDSSSIRRRSLVLLTLTLFAILTLVILANYFTRQNAVPLPGTETEYSEPSFSAVSANSAVAYTVDAPRGVSEKRMSADH</sequence>
<dbReference type="Proteomes" id="UP000196027">
    <property type="component" value="Chromosome"/>
</dbReference>
<dbReference type="AlphaFoldDB" id="A0A1Y0I3V2"/>